<reference evidence="2 3" key="1">
    <citation type="submission" date="2018-11" db="EMBL/GenBank/DDBJ databases">
        <title>Rufibacter latericius sp. nov., isolated from water in Baiyang Lake.</title>
        <authorList>
            <person name="Yang Y."/>
        </authorList>
    </citation>
    <scope>NUCLEOTIDE SEQUENCE [LARGE SCALE GENOMIC DNA]</scope>
    <source>
        <strain evidence="2 3">MCC P1</strain>
    </source>
</reference>
<keyword evidence="3" id="KW-1185">Reference proteome</keyword>
<accession>A0A3M9MY40</accession>
<proteinExistence type="predicted"/>
<sequence>MKNTLLLIIIAFLLFLAIFFYWRNSQAESQLAAANEKITSLEQQVRRFTQPAPMDSLPPKQSEQPALQTPEKVEPVTPPESTSFEEEIGTLTEGDIQRLKRKGLKNPEADLMNDLMRKQKSLLTATGSMGGTMAIRDIRILNDRHAMAYYEDGHNGGYLLLKYAVNNGTISWTRLDSSDL</sequence>
<dbReference type="AlphaFoldDB" id="A0A3M9MY40"/>
<dbReference type="OrthoDB" id="852102at2"/>
<dbReference type="EMBL" id="RJJE01000009">
    <property type="protein sequence ID" value="RNI29678.1"/>
    <property type="molecule type" value="Genomic_DNA"/>
</dbReference>
<comment type="caution">
    <text evidence="2">The sequence shown here is derived from an EMBL/GenBank/DDBJ whole genome shotgun (WGS) entry which is preliminary data.</text>
</comment>
<evidence type="ECO:0000313" key="3">
    <source>
        <dbReference type="Proteomes" id="UP000271010"/>
    </source>
</evidence>
<evidence type="ECO:0000256" key="1">
    <source>
        <dbReference type="SAM" id="MobiDB-lite"/>
    </source>
</evidence>
<protein>
    <submittedName>
        <fullName evidence="2">Uncharacterized protein</fullName>
    </submittedName>
</protein>
<gene>
    <name evidence="2" type="ORF">EFA69_08965</name>
</gene>
<dbReference type="Proteomes" id="UP000271010">
    <property type="component" value="Unassembled WGS sequence"/>
</dbReference>
<name>A0A3M9MY40_9BACT</name>
<dbReference type="RefSeq" id="WP_123132762.1">
    <property type="nucleotide sequence ID" value="NZ_RJJE01000009.1"/>
</dbReference>
<organism evidence="2 3">
    <name type="scientific">Rufibacter immobilis</name>
    <dbReference type="NCBI Taxonomy" id="1348778"/>
    <lineage>
        <taxon>Bacteria</taxon>
        <taxon>Pseudomonadati</taxon>
        <taxon>Bacteroidota</taxon>
        <taxon>Cytophagia</taxon>
        <taxon>Cytophagales</taxon>
        <taxon>Hymenobacteraceae</taxon>
        <taxon>Rufibacter</taxon>
    </lineage>
</organism>
<evidence type="ECO:0000313" key="2">
    <source>
        <dbReference type="EMBL" id="RNI29678.1"/>
    </source>
</evidence>
<feature type="region of interest" description="Disordered" evidence="1">
    <location>
        <begin position="51"/>
        <end position="86"/>
    </location>
</feature>